<reference evidence="7 8" key="1">
    <citation type="submission" date="2021-03" db="EMBL/GenBank/DDBJ databases">
        <title>Genomic Encyclopedia of Type Strains, Phase IV (KMG-IV): sequencing the most valuable type-strain genomes for metagenomic binning, comparative biology and taxonomic classification.</title>
        <authorList>
            <person name="Goeker M."/>
        </authorList>
    </citation>
    <scope>NUCLEOTIDE SEQUENCE [LARGE SCALE GENOMIC DNA]</scope>
    <source>
        <strain evidence="7 8">DSM 27138</strain>
    </source>
</reference>
<evidence type="ECO:0000256" key="2">
    <source>
        <dbReference type="ARBA" id="ARBA00022553"/>
    </source>
</evidence>
<dbReference type="PROSITE" id="PS50887">
    <property type="entry name" value="GGDEF"/>
    <property type="match status" value="1"/>
</dbReference>
<accession>A0ABS4JP28</accession>
<dbReference type="Proteomes" id="UP001519289">
    <property type="component" value="Unassembled WGS sequence"/>
</dbReference>
<comment type="caution">
    <text evidence="4">Lacks conserved residue(s) required for the propagation of feature annotation.</text>
</comment>
<dbReference type="InterPro" id="IPR011006">
    <property type="entry name" value="CheY-like_superfamily"/>
</dbReference>
<dbReference type="InterPro" id="IPR000160">
    <property type="entry name" value="GGDEF_dom"/>
</dbReference>
<dbReference type="CDD" id="cd00156">
    <property type="entry name" value="REC"/>
    <property type="match status" value="1"/>
</dbReference>
<proteinExistence type="predicted"/>
<dbReference type="InterPro" id="IPR001789">
    <property type="entry name" value="Sig_transdc_resp-reg_receiver"/>
</dbReference>
<sequence>MRPDGRLLVVDPSLLDRQRTASVLEAVGYEVVQADNLADAGELLARAAPGSLRAVITELHFPAGDVFDLIRQMRSDPAWSGTPLLVVTSPPPIPLVVELVAAGVNTIVSKPWSVAVLLRRLKESLDECSQEAAAGRVSWNLVEYVRRELKRADRSRSHLSLMVLHLPPGLAEAQVPGLIQSIARNLRESDLVARIGPRQVAIVLPETEAEGAEAVVRRLESVLGPVRVGTAVYPTEAADADLLLRLARERAGEALQFA</sequence>
<dbReference type="Pfam" id="PF00072">
    <property type="entry name" value="Response_reg"/>
    <property type="match status" value="1"/>
</dbReference>
<dbReference type="SMART" id="SM00448">
    <property type="entry name" value="REC"/>
    <property type="match status" value="1"/>
</dbReference>
<evidence type="ECO:0000256" key="1">
    <source>
        <dbReference type="ARBA" id="ARBA00018672"/>
    </source>
</evidence>
<protein>
    <recommendedName>
        <fullName evidence="1">Stage 0 sporulation protein A homolog</fullName>
    </recommendedName>
</protein>
<evidence type="ECO:0000259" key="5">
    <source>
        <dbReference type="PROSITE" id="PS50110"/>
    </source>
</evidence>
<dbReference type="InterPro" id="IPR043128">
    <property type="entry name" value="Rev_trsase/Diguanyl_cyclase"/>
</dbReference>
<dbReference type="SUPFAM" id="SSF52172">
    <property type="entry name" value="CheY-like"/>
    <property type="match status" value="1"/>
</dbReference>
<evidence type="ECO:0000259" key="6">
    <source>
        <dbReference type="PROSITE" id="PS50887"/>
    </source>
</evidence>
<organism evidence="7 8">
    <name type="scientific">Symbiobacterium terraclitae</name>
    <dbReference type="NCBI Taxonomy" id="557451"/>
    <lineage>
        <taxon>Bacteria</taxon>
        <taxon>Bacillati</taxon>
        <taxon>Bacillota</taxon>
        <taxon>Clostridia</taxon>
        <taxon>Eubacteriales</taxon>
        <taxon>Symbiobacteriaceae</taxon>
        <taxon>Symbiobacterium</taxon>
    </lineage>
</organism>
<dbReference type="InterPro" id="IPR050595">
    <property type="entry name" value="Bact_response_regulator"/>
</dbReference>
<evidence type="ECO:0000313" key="7">
    <source>
        <dbReference type="EMBL" id="MBP2017273.1"/>
    </source>
</evidence>
<dbReference type="EMBL" id="JAGGLG010000003">
    <property type="protein sequence ID" value="MBP2017273.1"/>
    <property type="molecule type" value="Genomic_DNA"/>
</dbReference>
<dbReference type="Gene3D" id="3.30.70.270">
    <property type="match status" value="1"/>
</dbReference>
<evidence type="ECO:0000256" key="3">
    <source>
        <dbReference type="ARBA" id="ARBA00024867"/>
    </source>
</evidence>
<gene>
    <name evidence="7" type="ORF">J2Z79_000647</name>
</gene>
<feature type="domain" description="GGDEF" evidence="6">
    <location>
        <begin position="157"/>
        <end position="258"/>
    </location>
</feature>
<evidence type="ECO:0000313" key="8">
    <source>
        <dbReference type="Proteomes" id="UP001519289"/>
    </source>
</evidence>
<keyword evidence="2" id="KW-0597">Phosphoprotein</keyword>
<evidence type="ECO:0000256" key="4">
    <source>
        <dbReference type="PROSITE-ProRule" id="PRU00169"/>
    </source>
</evidence>
<dbReference type="SUPFAM" id="SSF55073">
    <property type="entry name" value="Nucleotide cyclase"/>
    <property type="match status" value="1"/>
</dbReference>
<dbReference type="Gene3D" id="3.40.50.2300">
    <property type="match status" value="1"/>
</dbReference>
<comment type="function">
    <text evidence="3">May play the central regulatory role in sporulation. It may be an element of the effector pathway responsible for the activation of sporulation genes in response to nutritional stress. Spo0A may act in concert with spo0H (a sigma factor) to control the expression of some genes that are critical to the sporulation process.</text>
</comment>
<dbReference type="RefSeq" id="WP_209465413.1">
    <property type="nucleotide sequence ID" value="NZ_JAGGLG010000003.1"/>
</dbReference>
<keyword evidence="8" id="KW-1185">Reference proteome</keyword>
<dbReference type="InterPro" id="IPR029787">
    <property type="entry name" value="Nucleotide_cyclase"/>
</dbReference>
<dbReference type="PANTHER" id="PTHR44591:SF3">
    <property type="entry name" value="RESPONSE REGULATORY DOMAIN-CONTAINING PROTEIN"/>
    <property type="match status" value="1"/>
</dbReference>
<dbReference type="PROSITE" id="PS50110">
    <property type="entry name" value="RESPONSE_REGULATORY"/>
    <property type="match status" value="1"/>
</dbReference>
<name>A0ABS4JP28_9FIRM</name>
<comment type="caution">
    <text evidence="7">The sequence shown here is derived from an EMBL/GenBank/DDBJ whole genome shotgun (WGS) entry which is preliminary data.</text>
</comment>
<dbReference type="PANTHER" id="PTHR44591">
    <property type="entry name" value="STRESS RESPONSE REGULATOR PROTEIN 1"/>
    <property type="match status" value="1"/>
</dbReference>
<feature type="domain" description="Response regulatory" evidence="5">
    <location>
        <begin position="6"/>
        <end position="125"/>
    </location>
</feature>